<dbReference type="PANTHER" id="PTHR10953:SF102">
    <property type="entry name" value="ADENYLYLTRANSFERASE AND SULFURTRANSFERASE MOCS3"/>
    <property type="match status" value="1"/>
</dbReference>
<reference evidence="4 5" key="1">
    <citation type="submission" date="2020-11" db="EMBL/GenBank/DDBJ databases">
        <title>Kefir isolates.</title>
        <authorList>
            <person name="Marcisauskas S."/>
            <person name="Kim Y."/>
            <person name="Blasche S."/>
        </authorList>
    </citation>
    <scope>NUCLEOTIDE SEQUENCE [LARGE SCALE GENOMIC DNA]</scope>
    <source>
        <strain evidence="4 5">KR</strain>
    </source>
</reference>
<evidence type="ECO:0000259" key="3">
    <source>
        <dbReference type="PROSITE" id="PS50206"/>
    </source>
</evidence>
<dbReference type="GO" id="GO:0005737">
    <property type="term" value="C:cytoplasm"/>
    <property type="evidence" value="ECO:0007669"/>
    <property type="project" value="TreeGrafter"/>
</dbReference>
<dbReference type="GO" id="GO:0032447">
    <property type="term" value="P:protein urmylation"/>
    <property type="evidence" value="ECO:0007669"/>
    <property type="project" value="TreeGrafter"/>
</dbReference>
<evidence type="ECO:0000256" key="1">
    <source>
        <dbReference type="SAM" id="Coils"/>
    </source>
</evidence>
<dbReference type="GO" id="GO:0004792">
    <property type="term" value="F:thiosulfate-cyanide sulfurtransferase activity"/>
    <property type="evidence" value="ECO:0007669"/>
    <property type="project" value="TreeGrafter"/>
</dbReference>
<dbReference type="GO" id="GO:0002143">
    <property type="term" value="P:tRNA wobble position uridine thiolation"/>
    <property type="evidence" value="ECO:0007669"/>
    <property type="project" value="TreeGrafter"/>
</dbReference>
<evidence type="ECO:0000313" key="4">
    <source>
        <dbReference type="EMBL" id="KAG0654606.1"/>
    </source>
</evidence>
<dbReference type="InterPro" id="IPR036873">
    <property type="entry name" value="Rhodanese-like_dom_sf"/>
</dbReference>
<dbReference type="PANTHER" id="PTHR10953">
    <property type="entry name" value="UBIQUITIN-ACTIVATING ENZYME E1"/>
    <property type="match status" value="1"/>
</dbReference>
<dbReference type="InterPro" id="IPR000594">
    <property type="entry name" value="ThiF_NAD_FAD-bd"/>
</dbReference>
<evidence type="ECO:0000256" key="2">
    <source>
        <dbReference type="SAM" id="MobiDB-lite"/>
    </source>
</evidence>
<dbReference type="Pfam" id="PF00899">
    <property type="entry name" value="ThiF"/>
    <property type="match status" value="1"/>
</dbReference>
<keyword evidence="5" id="KW-1185">Reference proteome</keyword>
<dbReference type="InterPro" id="IPR045886">
    <property type="entry name" value="ThiF/MoeB/HesA"/>
</dbReference>
<dbReference type="Gene3D" id="3.40.250.10">
    <property type="entry name" value="Rhodanese-like domain"/>
    <property type="match status" value="1"/>
</dbReference>
<dbReference type="SUPFAM" id="SSF52821">
    <property type="entry name" value="Rhodanese/Cell cycle control phosphatase"/>
    <property type="match status" value="1"/>
</dbReference>
<dbReference type="InterPro" id="IPR001763">
    <property type="entry name" value="Rhodanese-like_dom"/>
</dbReference>
<keyword evidence="1" id="KW-0175">Coiled coil</keyword>
<dbReference type="SMART" id="SM00450">
    <property type="entry name" value="RHOD"/>
    <property type="match status" value="1"/>
</dbReference>
<gene>
    <name evidence="4" type="primary">UBA4</name>
    <name evidence="4" type="ORF">C6P46_001581</name>
</gene>
<dbReference type="CDD" id="cd00757">
    <property type="entry name" value="ThiF_MoeB_HesA_family"/>
    <property type="match status" value="1"/>
</dbReference>
<dbReference type="EMBL" id="PUHQ01000144">
    <property type="protein sequence ID" value="KAG0654606.1"/>
    <property type="molecule type" value="Genomic_DNA"/>
</dbReference>
<comment type="caution">
    <text evidence="4">The sequence shown here is derived from an EMBL/GenBank/DDBJ whole genome shotgun (WGS) entry which is preliminary data.</text>
</comment>
<evidence type="ECO:0000313" key="5">
    <source>
        <dbReference type="Proteomes" id="UP000777482"/>
    </source>
</evidence>
<dbReference type="Proteomes" id="UP000777482">
    <property type="component" value="Unassembled WGS sequence"/>
</dbReference>
<dbReference type="GO" id="GO:0042292">
    <property type="term" value="F:URM1 activating enzyme activity"/>
    <property type="evidence" value="ECO:0007669"/>
    <property type="project" value="TreeGrafter"/>
</dbReference>
<dbReference type="PROSITE" id="PS50206">
    <property type="entry name" value="RHODANESE_3"/>
    <property type="match status" value="1"/>
</dbReference>
<organism evidence="4 5">
    <name type="scientific">Rhodotorula mucilaginosa</name>
    <name type="common">Yeast</name>
    <name type="synonym">Rhodotorula rubra</name>
    <dbReference type="NCBI Taxonomy" id="5537"/>
    <lineage>
        <taxon>Eukaryota</taxon>
        <taxon>Fungi</taxon>
        <taxon>Dikarya</taxon>
        <taxon>Basidiomycota</taxon>
        <taxon>Pucciniomycotina</taxon>
        <taxon>Microbotryomycetes</taxon>
        <taxon>Sporidiobolales</taxon>
        <taxon>Sporidiobolaceae</taxon>
        <taxon>Rhodotorula</taxon>
    </lineage>
</organism>
<protein>
    <submittedName>
        <fullName evidence="4">Urmylation protein</fullName>
    </submittedName>
</protein>
<dbReference type="Gene3D" id="3.40.50.720">
    <property type="entry name" value="NAD(P)-binding Rossmann-like Domain"/>
    <property type="match status" value="1"/>
</dbReference>
<dbReference type="Pfam" id="PF00581">
    <property type="entry name" value="Rhodanese"/>
    <property type="match status" value="1"/>
</dbReference>
<dbReference type="AlphaFoldDB" id="A0A9P6VTQ0"/>
<dbReference type="OrthoDB" id="10261062at2759"/>
<name>A0A9P6VTQ0_RHOMI</name>
<accession>A0A9P6VTQ0</accession>
<sequence>MSEMRDQLLAELAAARATVARLEAALDEVNLDRDNSTSSNVANEERHAPRPRKAAARDWPLDLREYMRYGRQMILPQIGQLKLKHAHVLVVGAGGLGCPVLLYLAAAGVGQITIMDHDTVELSNLHRQVLHTEDRVGMSKAESAKQALVALNSDVRVEAVQLAFIPAIFHPPTGQTPSELLEGRYTLILDCSDNPATRHFLNAYAAAHQIPLVSGGAVRAEGTVGVFNLPLTGSASDDDNRGPCYACIFPPSGPPPSPPPPLSVSQFEALTDQERKERERLEDLYYERLSLSGTGACADEGVVGILCGVVGIGMASEAMRVLLGIATPTLHLYSPLSSSPYRTIKMRARKPTCPACGTPSPSSPSSTATSRWQDFLARRDATWPGWSDPLCETPGVGQRVSSSSGRADSRIRVQDLHERLGSSPVKKSVLIVDTRPASEYGIANLEGSINIPFPRLLKDPSLALTAAAHDPSDDSPPVPDRITFVCRRGNDSLLASRALRRYLEEHAAAGAGQNEETAERIEGKTVEVDDLIGGLSAWAREGEEGFPVY</sequence>
<dbReference type="GO" id="GO:0016779">
    <property type="term" value="F:nucleotidyltransferase activity"/>
    <property type="evidence" value="ECO:0007669"/>
    <property type="project" value="TreeGrafter"/>
</dbReference>
<dbReference type="SUPFAM" id="SSF69572">
    <property type="entry name" value="Activating enzymes of the ubiquitin-like proteins"/>
    <property type="match status" value="1"/>
</dbReference>
<feature type="region of interest" description="Disordered" evidence="2">
    <location>
        <begin position="33"/>
        <end position="54"/>
    </location>
</feature>
<dbReference type="InterPro" id="IPR035985">
    <property type="entry name" value="Ubiquitin-activating_enz"/>
</dbReference>
<proteinExistence type="predicted"/>
<feature type="domain" description="Rhodanese" evidence="3">
    <location>
        <begin position="425"/>
        <end position="547"/>
    </location>
</feature>
<feature type="coiled-coil region" evidence="1">
    <location>
        <begin position="5"/>
        <end position="32"/>
    </location>
</feature>